<gene>
    <name evidence="5" type="primary">SEPx2</name>
</gene>
<dbReference type="Pfam" id="PF00504">
    <property type="entry name" value="Chloroa_b-bind"/>
    <property type="match status" value="1"/>
</dbReference>
<sequence>MENTAFISSVPAISSRSNASAALRVSTPTVCSAPKTTNTQCGVSRLVASEKKFFGQAPVARTFDARPISQDMVQIRMQAKDNSSETSVFKKLNVNPTGEGNFGFSNNAELWNGRLAMLGFGAAITKEFLTGESIFGQVGLDRPLDEVLVLTFFLGLTVATMVGYYTVK</sequence>
<evidence type="ECO:0000256" key="1">
    <source>
        <dbReference type="ARBA" id="ARBA00004229"/>
    </source>
</evidence>
<dbReference type="AlphaFoldDB" id="D9PTQ5"/>
<dbReference type="InterPro" id="IPR022796">
    <property type="entry name" value="Chloroa_b-bind"/>
</dbReference>
<dbReference type="EMBL" id="BK006750">
    <property type="protein sequence ID" value="DAA33885.1"/>
    <property type="molecule type" value="mRNA"/>
</dbReference>
<keyword evidence="2" id="KW-0150">Chloroplast</keyword>
<organism evidence="5">
    <name type="scientific">Glaucocystis nostochinearum</name>
    <dbReference type="NCBI Taxonomy" id="38271"/>
    <lineage>
        <taxon>Eukaryota</taxon>
        <taxon>Glaucocystophyceae</taxon>
        <taxon>Glaucocystales</taxon>
        <taxon>Glaucocystaceae</taxon>
        <taxon>Glaucocystis</taxon>
    </lineage>
</organism>
<feature type="transmembrane region" description="Helical" evidence="4">
    <location>
        <begin position="147"/>
        <end position="167"/>
    </location>
</feature>
<evidence type="ECO:0000313" key="5">
    <source>
        <dbReference type="EMBL" id="DAA33885.1"/>
    </source>
</evidence>
<keyword evidence="4" id="KW-0812">Transmembrane</keyword>
<name>D9PTQ5_9EUKA</name>
<comment type="subcellular location">
    <subcellularLocation>
        <location evidence="1">Plastid</location>
        <location evidence="1">Chloroplast</location>
    </subcellularLocation>
</comment>
<reference evidence="5" key="3">
    <citation type="journal article" date="2010" name="BMC Evol. Biol.">
        <title>Taxonomic distribution and origins of the extended LHC (light-harvesting complex) antenna protein superfamily.</title>
        <authorList>
            <person name="Engelken J."/>
            <person name="Brinkmann H."/>
            <person name="Adamska I."/>
        </authorList>
    </citation>
    <scope>NUCLEOTIDE SEQUENCE</scope>
</reference>
<dbReference type="SUPFAM" id="SSF103511">
    <property type="entry name" value="Chlorophyll a-b binding protein"/>
    <property type="match status" value="1"/>
</dbReference>
<protein>
    <submittedName>
        <fullName evidence="5">Stress-enhanced protein 2</fullName>
    </submittedName>
</protein>
<keyword evidence="4" id="KW-0472">Membrane</keyword>
<keyword evidence="4" id="KW-1133">Transmembrane helix</keyword>
<keyword evidence="3" id="KW-0934">Plastid</keyword>
<reference evidence="5" key="2">
    <citation type="journal article" date="2003" name="Plant Physiol.">
        <title>Light stress-induced one-helix protein of the chlorophyll a/b-binding family associated with photosystem I.</title>
        <authorList>
            <person name="Andersson U."/>
            <person name="Heddad M."/>
            <person name="Adamska I."/>
        </authorList>
    </citation>
    <scope>NUCLEOTIDE SEQUENCE</scope>
</reference>
<proteinExistence type="evidence at transcript level"/>
<accession>D9PTQ5</accession>
<evidence type="ECO:0000256" key="4">
    <source>
        <dbReference type="SAM" id="Phobius"/>
    </source>
</evidence>
<evidence type="ECO:0000256" key="2">
    <source>
        <dbReference type="ARBA" id="ARBA00022528"/>
    </source>
</evidence>
<dbReference type="GO" id="GO:0009507">
    <property type="term" value="C:chloroplast"/>
    <property type="evidence" value="ECO:0007669"/>
    <property type="project" value="UniProtKB-SubCell"/>
</dbReference>
<dbReference type="Gene3D" id="1.10.3460.10">
    <property type="entry name" value="Chlorophyll a/b binding protein domain"/>
    <property type="match status" value="1"/>
</dbReference>
<evidence type="ECO:0000256" key="3">
    <source>
        <dbReference type="ARBA" id="ARBA00022640"/>
    </source>
</evidence>
<feature type="non-terminal residue" evidence="5">
    <location>
        <position position="168"/>
    </location>
</feature>
<reference evidence="5" key="1">
    <citation type="journal article" date="2000" name="Proc. Natl. Acad. Sci. U.S.A.">
        <title>Light stress-regulated two-helix proteins in Arabidopsis thaliana related to the chlorophyll a/b-binding gene family.</title>
        <authorList>
            <person name="Heddad M."/>
            <person name="Adamska I."/>
        </authorList>
    </citation>
    <scope>NUCLEOTIDE SEQUENCE</scope>
</reference>